<dbReference type="EMBL" id="NGMM01000008">
    <property type="protein sequence ID" value="OTP10543.1"/>
    <property type="molecule type" value="Genomic_DNA"/>
</dbReference>
<reference evidence="3" key="3">
    <citation type="submission" date="2024-03" db="EMBL/GenBank/DDBJ databases">
        <title>The Genome Sequence of Enterococcus sp. DIV0242b.</title>
        <authorList>
            <consortium name="The Broad Institute Genomics Platform"/>
            <consortium name="The Broad Institute Microbial Omics Core"/>
            <consortium name="The Broad Institute Genomic Center for Infectious Diseases"/>
            <person name="Earl A."/>
            <person name="Manson A."/>
            <person name="Gilmore M."/>
            <person name="Schwartman J."/>
            <person name="Shea T."/>
            <person name="Abouelleil A."/>
            <person name="Cao P."/>
            <person name="Chapman S."/>
            <person name="Cusick C."/>
            <person name="Young S."/>
            <person name="Neafsey D."/>
            <person name="Nusbaum C."/>
            <person name="Birren B."/>
        </authorList>
    </citation>
    <scope>NUCLEOTIDE SEQUENCE</scope>
    <source>
        <strain evidence="3">9E7_DIV0242</strain>
    </source>
</reference>
<evidence type="ECO:0000313" key="3">
    <source>
        <dbReference type="EMBL" id="WYJ91440.1"/>
    </source>
</evidence>
<dbReference type="InterPro" id="IPR029068">
    <property type="entry name" value="Glyas_Bleomycin-R_OHBP_Dase"/>
</dbReference>
<dbReference type="Pfam" id="PF00903">
    <property type="entry name" value="Glyoxalase"/>
    <property type="match status" value="1"/>
</dbReference>
<dbReference type="SUPFAM" id="SSF54593">
    <property type="entry name" value="Glyoxalase/Bleomycin resistance protein/Dihydroxybiphenyl dioxygenase"/>
    <property type="match status" value="1"/>
</dbReference>
<dbReference type="RefSeq" id="WP_086350824.1">
    <property type="nucleotide sequence ID" value="NZ_CP147247.1"/>
</dbReference>
<evidence type="ECO:0000313" key="2">
    <source>
        <dbReference type="EMBL" id="OTP10543.1"/>
    </source>
</evidence>
<gene>
    <name evidence="3" type="ORF">A5888_003208</name>
    <name evidence="2" type="ORF">A5888_003841</name>
</gene>
<keyword evidence="4" id="KW-1185">Reference proteome</keyword>
<dbReference type="AlphaFoldDB" id="A0A242K034"/>
<accession>A0A242K034</accession>
<sequence length="116" mass="13392">MNCTIRSLYLCVTDMDRAIRFYEDFFELPVTERDAIYSVFDINGFRLGLFAFNEMNESHSFGNNCLPSIEVPSLSILQRKLSDKKVVFPLKRIGINWVCEFCDSEGNHIELTAPVE</sequence>
<reference evidence="3" key="2">
    <citation type="submission" date="2017-05" db="EMBL/GenBank/DDBJ databases">
        <authorList>
            <consortium name="The Broad Institute Genomics Platform"/>
            <consortium name="The Broad Institute Genomic Center for Infectious Diseases"/>
            <person name="Earl A."/>
            <person name="Manson A."/>
            <person name="Schwartman J."/>
            <person name="Gilmore M."/>
            <person name="Abouelleil A."/>
            <person name="Cao P."/>
            <person name="Chapman S."/>
            <person name="Cusick C."/>
            <person name="Shea T."/>
            <person name="Young S."/>
            <person name="Neafsey D."/>
            <person name="Nusbaum C."/>
            <person name="Birren B."/>
        </authorList>
    </citation>
    <scope>NUCLEOTIDE SEQUENCE</scope>
    <source>
        <strain evidence="3">9E7_DIV0242</strain>
    </source>
</reference>
<protein>
    <recommendedName>
        <fullName evidence="1">Glyoxalase/fosfomycin resistance/dioxygenase domain-containing protein</fullName>
    </recommendedName>
</protein>
<evidence type="ECO:0000313" key="4">
    <source>
        <dbReference type="Proteomes" id="UP000195141"/>
    </source>
</evidence>
<organism evidence="2">
    <name type="scientific">Candidatus Enterococcus clewellii</name>
    <dbReference type="NCBI Taxonomy" id="1834193"/>
    <lineage>
        <taxon>Bacteria</taxon>
        <taxon>Bacillati</taxon>
        <taxon>Bacillota</taxon>
        <taxon>Bacilli</taxon>
        <taxon>Lactobacillales</taxon>
        <taxon>Enterococcaceae</taxon>
        <taxon>Enterococcus</taxon>
    </lineage>
</organism>
<dbReference type="EMBL" id="CP147247">
    <property type="protein sequence ID" value="WYJ91440.1"/>
    <property type="molecule type" value="Genomic_DNA"/>
</dbReference>
<proteinExistence type="predicted"/>
<reference evidence="2" key="1">
    <citation type="submission" date="2017-05" db="EMBL/GenBank/DDBJ databases">
        <title>The Genome Sequence of Enterococcus sp. 9E7_DIV0242.</title>
        <authorList>
            <consortium name="The Broad Institute Genomics Platform"/>
            <consortium name="The Broad Institute Genomic Center for Infectious Diseases"/>
            <person name="Earl A."/>
            <person name="Manson A."/>
            <person name="Schwartman J."/>
            <person name="Gilmore M."/>
            <person name="Abouelleil A."/>
            <person name="Cao P."/>
            <person name="Chapman S."/>
            <person name="Cusick C."/>
            <person name="Shea T."/>
            <person name="Young S."/>
            <person name="Neafsey D."/>
            <person name="Nusbaum C."/>
            <person name="Birren B."/>
        </authorList>
    </citation>
    <scope>NUCLEOTIDE SEQUENCE [LARGE SCALE GENOMIC DNA]</scope>
    <source>
        <strain evidence="2">9E7_DIV0242</strain>
    </source>
</reference>
<name>A0A242K034_9ENTE</name>
<dbReference type="OrthoDB" id="2184229at2"/>
<evidence type="ECO:0000259" key="1">
    <source>
        <dbReference type="Pfam" id="PF00903"/>
    </source>
</evidence>
<dbReference type="Gene3D" id="3.10.180.10">
    <property type="entry name" value="2,3-Dihydroxybiphenyl 1,2-Dioxygenase, domain 1"/>
    <property type="match status" value="1"/>
</dbReference>
<feature type="domain" description="Glyoxalase/fosfomycin resistance/dioxygenase" evidence="1">
    <location>
        <begin position="8"/>
        <end position="62"/>
    </location>
</feature>
<dbReference type="InterPro" id="IPR004360">
    <property type="entry name" value="Glyas_Fos-R_dOase_dom"/>
</dbReference>
<dbReference type="CDD" id="cd06587">
    <property type="entry name" value="VOC"/>
    <property type="match status" value="1"/>
</dbReference>
<dbReference type="Proteomes" id="UP000195141">
    <property type="component" value="Chromosome"/>
</dbReference>